<name>A0A9Q1BRQ3_HOLLE</name>
<feature type="chain" id="PRO_5040305947" evidence="1">
    <location>
        <begin position="23"/>
        <end position="177"/>
    </location>
</feature>
<gene>
    <name evidence="3" type="ORF">HOLleu_24616</name>
</gene>
<sequence length="177" mass="20363">MKIQLLALATTVALFSTQFANGYQVVCSEGWTQWKGGCYRFYNQPRSSWEEAQAFCNNQQLSCNICPEETAHLVTIESEEENDFLFNWWKSLRDPLPASTPQSFWIDGNDKQSEGTFVLTNGKTLDYFNWIIEQPNNWNNQDCLAMAKAPNLNSDVGKWNDAGCSVDYPFMCEFRCF</sequence>
<dbReference type="OrthoDB" id="418245at2759"/>
<feature type="domain" description="C-type lectin" evidence="2">
    <location>
        <begin position="34"/>
        <end position="173"/>
    </location>
</feature>
<evidence type="ECO:0000313" key="4">
    <source>
        <dbReference type="Proteomes" id="UP001152320"/>
    </source>
</evidence>
<reference evidence="3" key="1">
    <citation type="submission" date="2021-10" db="EMBL/GenBank/DDBJ databases">
        <title>Tropical sea cucumber genome reveals ecological adaptation and Cuvierian tubules defense mechanism.</title>
        <authorList>
            <person name="Chen T."/>
        </authorList>
    </citation>
    <scope>NUCLEOTIDE SEQUENCE</scope>
    <source>
        <strain evidence="3">Nanhai2018</strain>
        <tissue evidence="3">Muscle</tissue>
    </source>
</reference>
<dbReference type="EMBL" id="JAIZAY010000012">
    <property type="protein sequence ID" value="KAJ8031430.1"/>
    <property type="molecule type" value="Genomic_DNA"/>
</dbReference>
<dbReference type="InterPro" id="IPR001304">
    <property type="entry name" value="C-type_lectin-like"/>
</dbReference>
<keyword evidence="4" id="KW-1185">Reference proteome</keyword>
<feature type="signal peptide" evidence="1">
    <location>
        <begin position="1"/>
        <end position="22"/>
    </location>
</feature>
<dbReference type="Proteomes" id="UP001152320">
    <property type="component" value="Chromosome 12"/>
</dbReference>
<protein>
    <submittedName>
        <fullName evidence="3">Aggrecan core protein</fullName>
    </submittedName>
</protein>
<accession>A0A9Q1BRQ3</accession>
<dbReference type="InterPro" id="IPR050111">
    <property type="entry name" value="C-type_lectin/snaclec_domain"/>
</dbReference>
<keyword evidence="1" id="KW-0732">Signal</keyword>
<organism evidence="3 4">
    <name type="scientific">Holothuria leucospilota</name>
    <name type="common">Black long sea cucumber</name>
    <name type="synonym">Mertensiothuria leucospilota</name>
    <dbReference type="NCBI Taxonomy" id="206669"/>
    <lineage>
        <taxon>Eukaryota</taxon>
        <taxon>Metazoa</taxon>
        <taxon>Echinodermata</taxon>
        <taxon>Eleutherozoa</taxon>
        <taxon>Echinozoa</taxon>
        <taxon>Holothuroidea</taxon>
        <taxon>Aspidochirotacea</taxon>
        <taxon>Aspidochirotida</taxon>
        <taxon>Holothuriidae</taxon>
        <taxon>Holothuria</taxon>
    </lineage>
</organism>
<evidence type="ECO:0000256" key="1">
    <source>
        <dbReference type="SAM" id="SignalP"/>
    </source>
</evidence>
<dbReference type="Pfam" id="PF00059">
    <property type="entry name" value="Lectin_C"/>
    <property type="match status" value="1"/>
</dbReference>
<proteinExistence type="predicted"/>
<dbReference type="PROSITE" id="PS50041">
    <property type="entry name" value="C_TYPE_LECTIN_2"/>
    <property type="match status" value="1"/>
</dbReference>
<dbReference type="SMART" id="SM00034">
    <property type="entry name" value="CLECT"/>
    <property type="match status" value="1"/>
</dbReference>
<evidence type="ECO:0000259" key="2">
    <source>
        <dbReference type="PROSITE" id="PS50041"/>
    </source>
</evidence>
<dbReference type="Gene3D" id="3.10.100.10">
    <property type="entry name" value="Mannose-Binding Protein A, subunit A"/>
    <property type="match status" value="1"/>
</dbReference>
<dbReference type="PANTHER" id="PTHR22803">
    <property type="entry name" value="MANNOSE, PHOSPHOLIPASE, LECTIN RECEPTOR RELATED"/>
    <property type="match status" value="1"/>
</dbReference>
<evidence type="ECO:0000313" key="3">
    <source>
        <dbReference type="EMBL" id="KAJ8031430.1"/>
    </source>
</evidence>
<comment type="caution">
    <text evidence="3">The sequence shown here is derived from an EMBL/GenBank/DDBJ whole genome shotgun (WGS) entry which is preliminary data.</text>
</comment>
<dbReference type="AlphaFoldDB" id="A0A9Q1BRQ3"/>
<dbReference type="SUPFAM" id="SSF56436">
    <property type="entry name" value="C-type lectin-like"/>
    <property type="match status" value="1"/>
</dbReference>
<dbReference type="InterPro" id="IPR016186">
    <property type="entry name" value="C-type_lectin-like/link_sf"/>
</dbReference>
<dbReference type="InterPro" id="IPR016187">
    <property type="entry name" value="CTDL_fold"/>
</dbReference>